<reference evidence="2 3" key="1">
    <citation type="submission" date="2018-02" db="EMBL/GenBank/DDBJ databases">
        <title>Draft genome of wild Prunus yedoensis var. nudiflora.</title>
        <authorList>
            <person name="Baek S."/>
            <person name="Kim J.-H."/>
            <person name="Choi K."/>
            <person name="Kim G.-B."/>
            <person name="Cho A."/>
            <person name="Jang H."/>
            <person name="Shin C.-H."/>
            <person name="Yu H.-J."/>
            <person name="Mun J.-H."/>
        </authorList>
    </citation>
    <scope>NUCLEOTIDE SEQUENCE [LARGE SCALE GENOMIC DNA]</scope>
    <source>
        <strain evidence="3">cv. Jeju island</strain>
        <tissue evidence="2">Leaf</tissue>
    </source>
</reference>
<organism evidence="2 3">
    <name type="scientific">Prunus yedoensis var. nudiflora</name>
    <dbReference type="NCBI Taxonomy" id="2094558"/>
    <lineage>
        <taxon>Eukaryota</taxon>
        <taxon>Viridiplantae</taxon>
        <taxon>Streptophyta</taxon>
        <taxon>Embryophyta</taxon>
        <taxon>Tracheophyta</taxon>
        <taxon>Spermatophyta</taxon>
        <taxon>Magnoliopsida</taxon>
        <taxon>eudicotyledons</taxon>
        <taxon>Gunneridae</taxon>
        <taxon>Pentapetalae</taxon>
        <taxon>rosids</taxon>
        <taxon>fabids</taxon>
        <taxon>Rosales</taxon>
        <taxon>Rosaceae</taxon>
        <taxon>Amygdaloideae</taxon>
        <taxon>Amygdaleae</taxon>
        <taxon>Prunus</taxon>
    </lineage>
</organism>
<dbReference type="EMBL" id="PJQY01001442">
    <property type="protein sequence ID" value="PQQ02632.1"/>
    <property type="molecule type" value="Genomic_DNA"/>
</dbReference>
<comment type="caution">
    <text evidence="2">The sequence shown here is derived from an EMBL/GenBank/DDBJ whole genome shotgun (WGS) entry which is preliminary data.</text>
</comment>
<dbReference type="OrthoDB" id="10617107at2759"/>
<protein>
    <submittedName>
        <fullName evidence="2">Uncharacterized protein</fullName>
    </submittedName>
</protein>
<dbReference type="AlphaFoldDB" id="A0A314Y696"/>
<evidence type="ECO:0000313" key="2">
    <source>
        <dbReference type="EMBL" id="PQQ02632.1"/>
    </source>
</evidence>
<accession>A0A314Y696</accession>
<feature type="compositionally biased region" description="Basic and acidic residues" evidence="1">
    <location>
        <begin position="68"/>
        <end position="77"/>
    </location>
</feature>
<dbReference type="Proteomes" id="UP000250321">
    <property type="component" value="Unassembled WGS sequence"/>
</dbReference>
<gene>
    <name evidence="2" type="ORF">Pyn_08385</name>
</gene>
<evidence type="ECO:0000313" key="3">
    <source>
        <dbReference type="Proteomes" id="UP000250321"/>
    </source>
</evidence>
<sequence>MNSVNLKRFGVNVVSSSNETDGSRENHVNGGAACYSHQESLRPHRRGQAKKPKNESSNRAVAPLNSRENGEVFEPSRDGTNGGGGYNGTPTTDRKTSPEGGSGPTNGKPDVGATQLSTIGGDE</sequence>
<evidence type="ECO:0000256" key="1">
    <source>
        <dbReference type="SAM" id="MobiDB-lite"/>
    </source>
</evidence>
<proteinExistence type="predicted"/>
<feature type="compositionally biased region" description="Polar residues" evidence="1">
    <location>
        <begin position="114"/>
        <end position="123"/>
    </location>
</feature>
<keyword evidence="3" id="KW-1185">Reference proteome</keyword>
<feature type="region of interest" description="Disordered" evidence="1">
    <location>
        <begin position="1"/>
        <end position="123"/>
    </location>
</feature>
<name>A0A314Y696_PRUYE</name>